<dbReference type="Pfam" id="PF04932">
    <property type="entry name" value="Wzy_C"/>
    <property type="match status" value="1"/>
</dbReference>
<name>A0AAJ1N5X1_9ENTR</name>
<feature type="transmembrane region" description="Helical" evidence="5">
    <location>
        <begin position="381"/>
        <end position="400"/>
    </location>
</feature>
<gene>
    <name evidence="7" type="ORF">L2102_08770</name>
</gene>
<accession>A0AAJ1N5X1</accession>
<sequence length="461" mass="52085">MNSNTQTQASCKGIAVYLLLISFCVLCFIWPIQNSILPTNRNLFIYLSTALVLYFYVRNKYVSLELSRLAKYAVALILIFLVFTLVNGLFVAIDVGKMLRSWQGQYLRAGLLFFVGLFLYPICKYHFKYITANKVLSLVVLCSLGVIFIHLLQNIYFYIKTGTILWGETWIVPTRTEMSFQINMVTGILLAELACRLFLGRKYLIFSNKLMAAFILLCFICSALAKTRWGTIGLIGSTISICVFIALKAISRKNLPKLCLAALVVTIVVGIIGYTSWHQDSRWKSLSMDMVAGWDLGMHSRCYNGFDGPLMQDSTGRIMDDSNSCRASFFRQGSELIAEYPFGAGPRKDAFLVLLQEKYHDPIIQQSNSHYGLIDVALQNGVLGLINWLAFVMLMILIGWRAFSRDLIIPGLYLSLLTVSFLFRSGVDNMMRDHYLEQNLALSGLMLGLIFTSNKISRAKK</sequence>
<comment type="caution">
    <text evidence="7">The sequence shown here is derived from an EMBL/GenBank/DDBJ whole genome shotgun (WGS) entry which is preliminary data.</text>
</comment>
<feature type="transmembrane region" description="Helical" evidence="5">
    <location>
        <begin position="231"/>
        <end position="251"/>
    </location>
</feature>
<feature type="transmembrane region" description="Helical" evidence="5">
    <location>
        <begin position="14"/>
        <end position="33"/>
    </location>
</feature>
<feature type="transmembrane region" description="Helical" evidence="5">
    <location>
        <begin position="39"/>
        <end position="57"/>
    </location>
</feature>
<evidence type="ECO:0000256" key="1">
    <source>
        <dbReference type="ARBA" id="ARBA00004141"/>
    </source>
</evidence>
<dbReference type="GO" id="GO:0016874">
    <property type="term" value="F:ligase activity"/>
    <property type="evidence" value="ECO:0007669"/>
    <property type="project" value="UniProtKB-KW"/>
</dbReference>
<feature type="transmembrane region" description="Helical" evidence="5">
    <location>
        <begin position="439"/>
        <end position="457"/>
    </location>
</feature>
<evidence type="ECO:0000256" key="3">
    <source>
        <dbReference type="ARBA" id="ARBA00022989"/>
    </source>
</evidence>
<feature type="transmembrane region" description="Helical" evidence="5">
    <location>
        <begin position="105"/>
        <end position="123"/>
    </location>
</feature>
<feature type="domain" description="O-antigen ligase-related" evidence="6">
    <location>
        <begin position="214"/>
        <end position="389"/>
    </location>
</feature>
<keyword evidence="3 5" id="KW-1133">Transmembrane helix</keyword>
<evidence type="ECO:0000256" key="4">
    <source>
        <dbReference type="ARBA" id="ARBA00023136"/>
    </source>
</evidence>
<keyword evidence="2 5" id="KW-0812">Transmembrane</keyword>
<organism evidence="7 8">
    <name type="scientific">Citrobacter portucalensis</name>
    <dbReference type="NCBI Taxonomy" id="1639133"/>
    <lineage>
        <taxon>Bacteria</taxon>
        <taxon>Pseudomonadati</taxon>
        <taxon>Pseudomonadota</taxon>
        <taxon>Gammaproteobacteria</taxon>
        <taxon>Enterobacterales</taxon>
        <taxon>Enterobacteriaceae</taxon>
        <taxon>Citrobacter</taxon>
        <taxon>Citrobacter freundii complex</taxon>
    </lineage>
</organism>
<dbReference type="RefSeq" id="WP_193134846.1">
    <property type="nucleotide sequence ID" value="NZ_JAKIHV010000004.1"/>
</dbReference>
<comment type="subcellular location">
    <subcellularLocation>
        <location evidence="1">Membrane</location>
        <topology evidence="1">Multi-pass membrane protein</topology>
    </subcellularLocation>
</comment>
<dbReference type="AlphaFoldDB" id="A0AAJ1N5X1"/>
<dbReference type="EMBL" id="JAKIHV010000004">
    <property type="protein sequence ID" value="MDE9623419.1"/>
    <property type="molecule type" value="Genomic_DNA"/>
</dbReference>
<feature type="transmembrane region" description="Helical" evidence="5">
    <location>
        <begin position="135"/>
        <end position="159"/>
    </location>
</feature>
<dbReference type="GO" id="GO:0016020">
    <property type="term" value="C:membrane"/>
    <property type="evidence" value="ECO:0007669"/>
    <property type="project" value="UniProtKB-SubCell"/>
</dbReference>
<keyword evidence="4 5" id="KW-0472">Membrane</keyword>
<evidence type="ECO:0000313" key="7">
    <source>
        <dbReference type="EMBL" id="MDE9623419.1"/>
    </source>
</evidence>
<evidence type="ECO:0000259" key="6">
    <source>
        <dbReference type="Pfam" id="PF04932"/>
    </source>
</evidence>
<feature type="transmembrane region" description="Helical" evidence="5">
    <location>
        <begin position="206"/>
        <end position="225"/>
    </location>
</feature>
<feature type="transmembrane region" description="Helical" evidence="5">
    <location>
        <begin position="179"/>
        <end position="199"/>
    </location>
</feature>
<reference evidence="7" key="1">
    <citation type="submission" date="2022-01" db="EMBL/GenBank/DDBJ databases">
        <title>Genetic Characterization of Carbapenem-resistant Citrobacter spp. from China: a multicenter study.</title>
        <authorList>
            <person name="Ye L."/>
        </authorList>
    </citation>
    <scope>NUCLEOTIDE SEQUENCE</scope>
    <source>
        <strain evidence="7">IR5464</strain>
    </source>
</reference>
<evidence type="ECO:0000256" key="2">
    <source>
        <dbReference type="ARBA" id="ARBA00022692"/>
    </source>
</evidence>
<keyword evidence="7" id="KW-0436">Ligase</keyword>
<feature type="transmembrane region" description="Helical" evidence="5">
    <location>
        <begin position="258"/>
        <end position="277"/>
    </location>
</feature>
<proteinExistence type="predicted"/>
<evidence type="ECO:0000313" key="8">
    <source>
        <dbReference type="Proteomes" id="UP001147046"/>
    </source>
</evidence>
<dbReference type="Proteomes" id="UP001147046">
    <property type="component" value="Unassembled WGS sequence"/>
</dbReference>
<feature type="transmembrane region" description="Helical" evidence="5">
    <location>
        <begin position="407"/>
        <end position="427"/>
    </location>
</feature>
<evidence type="ECO:0000256" key="5">
    <source>
        <dbReference type="SAM" id="Phobius"/>
    </source>
</evidence>
<dbReference type="InterPro" id="IPR007016">
    <property type="entry name" value="O-antigen_ligase-rel_domated"/>
</dbReference>
<protein>
    <submittedName>
        <fullName evidence="7">O-antigen ligase family protein</fullName>
    </submittedName>
</protein>
<feature type="transmembrane region" description="Helical" evidence="5">
    <location>
        <begin position="69"/>
        <end position="93"/>
    </location>
</feature>